<dbReference type="SMART" id="SM00317">
    <property type="entry name" value="SET"/>
    <property type="match status" value="1"/>
</dbReference>
<comment type="subcellular location">
    <subcellularLocation>
        <location evidence="1">Chromosome</location>
    </subcellularLocation>
</comment>
<dbReference type="PANTHER" id="PTHR46223">
    <property type="entry name" value="HISTONE-LYSINE N-METHYLTRANSFERASE SUV39H"/>
    <property type="match status" value="1"/>
</dbReference>
<dbReference type="GO" id="GO:0008168">
    <property type="term" value="F:methyltransferase activity"/>
    <property type="evidence" value="ECO:0007669"/>
    <property type="project" value="UniProtKB-KW"/>
</dbReference>
<evidence type="ECO:0000259" key="9">
    <source>
        <dbReference type="PROSITE" id="PS50280"/>
    </source>
</evidence>
<comment type="caution">
    <text evidence="10">The sequence shown here is derived from an EMBL/GenBank/DDBJ whole genome shotgun (WGS) entry which is preliminary data.</text>
</comment>
<accession>A0A9P4TEE9</accession>
<keyword evidence="7" id="KW-0862">Zinc</keyword>
<evidence type="ECO:0000256" key="6">
    <source>
        <dbReference type="ARBA" id="ARBA00022723"/>
    </source>
</evidence>
<evidence type="ECO:0000256" key="2">
    <source>
        <dbReference type="ARBA" id="ARBA00022454"/>
    </source>
</evidence>
<evidence type="ECO:0000256" key="7">
    <source>
        <dbReference type="ARBA" id="ARBA00022833"/>
    </source>
</evidence>
<evidence type="ECO:0000313" key="11">
    <source>
        <dbReference type="Proteomes" id="UP000801428"/>
    </source>
</evidence>
<dbReference type="PROSITE" id="PS50280">
    <property type="entry name" value="SET"/>
    <property type="match status" value="1"/>
</dbReference>
<proteinExistence type="predicted"/>
<evidence type="ECO:0000256" key="3">
    <source>
        <dbReference type="ARBA" id="ARBA00022603"/>
    </source>
</evidence>
<keyword evidence="3" id="KW-0489">Methyltransferase</keyword>
<organism evidence="10 11">
    <name type="scientific">Curvularia kusanoi</name>
    <name type="common">Cochliobolus kusanoi</name>
    <dbReference type="NCBI Taxonomy" id="90978"/>
    <lineage>
        <taxon>Eukaryota</taxon>
        <taxon>Fungi</taxon>
        <taxon>Dikarya</taxon>
        <taxon>Ascomycota</taxon>
        <taxon>Pezizomycotina</taxon>
        <taxon>Dothideomycetes</taxon>
        <taxon>Pleosporomycetidae</taxon>
        <taxon>Pleosporales</taxon>
        <taxon>Pleosporineae</taxon>
        <taxon>Pleosporaceae</taxon>
        <taxon>Curvularia</taxon>
    </lineage>
</organism>
<dbReference type="GO" id="GO:0046872">
    <property type="term" value="F:metal ion binding"/>
    <property type="evidence" value="ECO:0007669"/>
    <property type="project" value="UniProtKB-KW"/>
</dbReference>
<keyword evidence="4" id="KW-0808">Transferase</keyword>
<reference evidence="10" key="1">
    <citation type="submission" date="2019-04" db="EMBL/GenBank/DDBJ databases">
        <title>Sequencing of skin fungus with MAO and IRED activity.</title>
        <authorList>
            <person name="Marsaioli A.J."/>
            <person name="Bonatto J.M.C."/>
            <person name="Reis Junior O."/>
        </authorList>
    </citation>
    <scope>NUCLEOTIDE SEQUENCE</scope>
    <source>
        <strain evidence="10">30M1</strain>
    </source>
</reference>
<dbReference type="InterPro" id="IPR046341">
    <property type="entry name" value="SET_dom_sf"/>
</dbReference>
<evidence type="ECO:0000313" key="10">
    <source>
        <dbReference type="EMBL" id="KAF3002073.1"/>
    </source>
</evidence>
<keyword evidence="5" id="KW-0949">S-adenosyl-L-methionine</keyword>
<dbReference type="Pfam" id="PF00856">
    <property type="entry name" value="SET"/>
    <property type="match status" value="1"/>
</dbReference>
<evidence type="ECO:0000256" key="5">
    <source>
        <dbReference type="ARBA" id="ARBA00022691"/>
    </source>
</evidence>
<dbReference type="GO" id="GO:0005694">
    <property type="term" value="C:chromosome"/>
    <property type="evidence" value="ECO:0007669"/>
    <property type="project" value="UniProtKB-SubCell"/>
</dbReference>
<name>A0A9P4TEE9_CURKU</name>
<evidence type="ECO:0000256" key="8">
    <source>
        <dbReference type="SAM" id="MobiDB-lite"/>
    </source>
</evidence>
<protein>
    <recommendedName>
        <fullName evidence="9">SET domain-containing protein</fullName>
    </recommendedName>
</protein>
<dbReference type="AlphaFoldDB" id="A0A9P4TEE9"/>
<sequence length="319" mass="36155">MAVKQLPTRLSELPTFTYTRADRNVSARRGRSLRQRKTSHKAMSVYKGKAEYTRYISQNMIDPANWEGMTAPRTYPTDLNFPADILKAVLYSRKSQRNNSNARATPRKGKCNKPTTSKDPPETAYPIAKEWVTCAFCACSAETSNKLCKCTTSPWSSRSTERWRAQHIELRWISDAVGLGTYALRPLRGGTVLGEYTGELVSGRDVESGYMLAVGNDVNATMGYIDALRVGGWTRFINHSCRPNTYFGTMRVGEELRYVVTASRDVRGEEEVTCDYGRRYWEVQNEKGWWCACGEKGCRFSEAAGRARVEKTARRREGR</sequence>
<evidence type="ECO:0000256" key="1">
    <source>
        <dbReference type="ARBA" id="ARBA00004286"/>
    </source>
</evidence>
<feature type="domain" description="SET" evidence="9">
    <location>
        <begin position="166"/>
        <end position="277"/>
    </location>
</feature>
<dbReference type="InterPro" id="IPR050973">
    <property type="entry name" value="H3K9_Histone-Lys_N-MTase"/>
</dbReference>
<evidence type="ECO:0000256" key="4">
    <source>
        <dbReference type="ARBA" id="ARBA00022679"/>
    </source>
</evidence>
<dbReference type="OrthoDB" id="308383at2759"/>
<dbReference type="PANTHER" id="PTHR46223:SF3">
    <property type="entry name" value="HISTONE-LYSINE N-METHYLTRANSFERASE SET-23"/>
    <property type="match status" value="1"/>
</dbReference>
<feature type="region of interest" description="Disordered" evidence="8">
    <location>
        <begin position="95"/>
        <end position="122"/>
    </location>
</feature>
<keyword evidence="2" id="KW-0158">Chromosome</keyword>
<dbReference type="Gene3D" id="2.170.270.10">
    <property type="entry name" value="SET domain"/>
    <property type="match status" value="1"/>
</dbReference>
<dbReference type="Proteomes" id="UP000801428">
    <property type="component" value="Unassembled WGS sequence"/>
</dbReference>
<keyword evidence="6" id="KW-0479">Metal-binding</keyword>
<dbReference type="GO" id="GO:0032259">
    <property type="term" value="P:methylation"/>
    <property type="evidence" value="ECO:0007669"/>
    <property type="project" value="UniProtKB-KW"/>
</dbReference>
<gene>
    <name evidence="10" type="ORF">E8E13_009424</name>
</gene>
<dbReference type="InterPro" id="IPR001214">
    <property type="entry name" value="SET_dom"/>
</dbReference>
<dbReference type="SUPFAM" id="SSF82199">
    <property type="entry name" value="SET domain"/>
    <property type="match status" value="1"/>
</dbReference>
<keyword evidence="11" id="KW-1185">Reference proteome</keyword>
<dbReference type="EMBL" id="SWKU01000012">
    <property type="protein sequence ID" value="KAF3002073.1"/>
    <property type="molecule type" value="Genomic_DNA"/>
</dbReference>